<accession>A0ABN2N497</accession>
<dbReference type="Pfam" id="PF04199">
    <property type="entry name" value="Cyclase"/>
    <property type="match status" value="1"/>
</dbReference>
<comment type="caution">
    <text evidence="1">The sequence shown here is derived from an EMBL/GenBank/DDBJ whole genome shotgun (WGS) entry which is preliminary data.</text>
</comment>
<sequence>MGVSVVEPCIDDVRRIGESCSNWGRWGTDDELGTLNLITPESVRAGAATVELGEVISLGLPYNSAGPQTGGFGRFNPIHMMIRDGNDALAGTTPRDFYKGRDAYIRSADDIIIMPLQCGTQWDALSHIMYDGTMYNGIPASEISSLGARKSDITVAQDKMTGRGVLLDIARWRGVDSLEPGFVIGRAELEGCAAAQGTEVRAGDFVLVRTGQVGEVRRRGAWEDYAGGDAPGLGLSAPEWLHEHDVAGVATDTWGMEVLPNETKDVFQPLHIILIVYMGLWVGEIFDLEGLGTRCAEIGRREFLFSAPPLPITYAVGSPVNPQVVL</sequence>
<reference evidence="1 2" key="1">
    <citation type="journal article" date="2019" name="Int. J. Syst. Evol. Microbiol.">
        <title>The Global Catalogue of Microorganisms (GCM) 10K type strain sequencing project: providing services to taxonomists for standard genome sequencing and annotation.</title>
        <authorList>
            <consortium name="The Broad Institute Genomics Platform"/>
            <consortium name="The Broad Institute Genome Sequencing Center for Infectious Disease"/>
            <person name="Wu L."/>
            <person name="Ma J."/>
        </authorList>
    </citation>
    <scope>NUCLEOTIDE SEQUENCE [LARGE SCALE GENOMIC DNA]</scope>
    <source>
        <strain evidence="1 2">JCM 16009</strain>
    </source>
</reference>
<organism evidence="1 2">
    <name type="scientific">Pseudonocardia ailaonensis</name>
    <dbReference type="NCBI Taxonomy" id="367279"/>
    <lineage>
        <taxon>Bacteria</taxon>
        <taxon>Bacillati</taxon>
        <taxon>Actinomycetota</taxon>
        <taxon>Actinomycetes</taxon>
        <taxon>Pseudonocardiales</taxon>
        <taxon>Pseudonocardiaceae</taxon>
        <taxon>Pseudonocardia</taxon>
    </lineage>
</organism>
<dbReference type="Proteomes" id="UP001500449">
    <property type="component" value="Unassembled WGS sequence"/>
</dbReference>
<dbReference type="SUPFAM" id="SSF102198">
    <property type="entry name" value="Putative cyclase"/>
    <property type="match status" value="1"/>
</dbReference>
<gene>
    <name evidence="1" type="ORF">GCM10009836_32980</name>
</gene>
<name>A0ABN2N497_9PSEU</name>
<dbReference type="Gene3D" id="3.50.30.50">
    <property type="entry name" value="Putative cyclase"/>
    <property type="match status" value="1"/>
</dbReference>
<keyword evidence="2" id="KW-1185">Reference proteome</keyword>
<evidence type="ECO:0000313" key="2">
    <source>
        <dbReference type="Proteomes" id="UP001500449"/>
    </source>
</evidence>
<dbReference type="PANTHER" id="PTHR34861:SF10">
    <property type="entry name" value="CYCLASE"/>
    <property type="match status" value="1"/>
</dbReference>
<evidence type="ECO:0000313" key="1">
    <source>
        <dbReference type="EMBL" id="GAA1850549.1"/>
    </source>
</evidence>
<protein>
    <submittedName>
        <fullName evidence="1">Cyclase family protein</fullName>
    </submittedName>
</protein>
<dbReference type="InterPro" id="IPR007325">
    <property type="entry name" value="KFase/CYL"/>
</dbReference>
<proteinExistence type="predicted"/>
<dbReference type="PANTHER" id="PTHR34861">
    <property type="match status" value="1"/>
</dbReference>
<dbReference type="InterPro" id="IPR037175">
    <property type="entry name" value="KFase_sf"/>
</dbReference>
<dbReference type="EMBL" id="BAAAQK010000009">
    <property type="protein sequence ID" value="GAA1850549.1"/>
    <property type="molecule type" value="Genomic_DNA"/>
</dbReference>